<feature type="region of interest" description="Disordered" evidence="1">
    <location>
        <begin position="302"/>
        <end position="344"/>
    </location>
</feature>
<dbReference type="EMBL" id="BDGG01000002">
    <property type="protein sequence ID" value="GAU92721.1"/>
    <property type="molecule type" value="Genomic_DNA"/>
</dbReference>
<keyword evidence="3" id="KW-1185">Reference proteome</keyword>
<reference evidence="2 3" key="1">
    <citation type="journal article" date="2016" name="Nat. Commun.">
        <title>Extremotolerant tardigrade genome and improved radiotolerance of human cultured cells by tardigrade-unique protein.</title>
        <authorList>
            <person name="Hashimoto T."/>
            <person name="Horikawa D.D."/>
            <person name="Saito Y."/>
            <person name="Kuwahara H."/>
            <person name="Kozuka-Hata H."/>
            <person name="Shin-I T."/>
            <person name="Minakuchi Y."/>
            <person name="Ohishi K."/>
            <person name="Motoyama A."/>
            <person name="Aizu T."/>
            <person name="Enomoto A."/>
            <person name="Kondo K."/>
            <person name="Tanaka S."/>
            <person name="Hara Y."/>
            <person name="Koshikawa S."/>
            <person name="Sagara H."/>
            <person name="Miura T."/>
            <person name="Yokobori S."/>
            <person name="Miyagawa K."/>
            <person name="Suzuki Y."/>
            <person name="Kubo T."/>
            <person name="Oyama M."/>
            <person name="Kohara Y."/>
            <person name="Fujiyama A."/>
            <person name="Arakawa K."/>
            <person name="Katayama T."/>
            <person name="Toyoda A."/>
            <person name="Kunieda T."/>
        </authorList>
    </citation>
    <scope>NUCLEOTIDE SEQUENCE [LARGE SCALE GENOMIC DNA]</scope>
    <source>
        <strain evidence="2 3">YOKOZUNA-1</strain>
    </source>
</reference>
<accession>A0A1D1UTD8</accession>
<protein>
    <submittedName>
        <fullName evidence="2">Uncharacterized protein</fullName>
    </submittedName>
</protein>
<gene>
    <name evidence="2" type="primary">RvY_04768-1</name>
    <name evidence="2" type="synonym">RvY_04768.1</name>
    <name evidence="2" type="ORF">RvY_04768</name>
</gene>
<dbReference type="AlphaFoldDB" id="A0A1D1UTD8"/>
<organism evidence="2 3">
    <name type="scientific">Ramazzottius varieornatus</name>
    <name type="common">Water bear</name>
    <name type="synonym">Tardigrade</name>
    <dbReference type="NCBI Taxonomy" id="947166"/>
    <lineage>
        <taxon>Eukaryota</taxon>
        <taxon>Metazoa</taxon>
        <taxon>Ecdysozoa</taxon>
        <taxon>Tardigrada</taxon>
        <taxon>Eutardigrada</taxon>
        <taxon>Parachela</taxon>
        <taxon>Hypsibioidea</taxon>
        <taxon>Ramazzottiidae</taxon>
        <taxon>Ramazzottius</taxon>
    </lineage>
</organism>
<proteinExistence type="predicted"/>
<dbReference type="Proteomes" id="UP000186922">
    <property type="component" value="Unassembled WGS sequence"/>
</dbReference>
<name>A0A1D1UTD8_RAMVA</name>
<sequence>MTESMPEDADCRTPVSGAKRLKESHSGMSFDGSILTVYAKNLRDDFGQDTESQLPLEEAIQFLKDIAPNVTEVFVYGKEADVEIHFGKISRDYRAALKTSVDDTVDEYLLYELEDSPLTKLTLQHVSFLNPVSINGLMDKCAKRNIELIVDNIQINTDQSIFLKEAADIYGDEGYVLEITGRETLMKATLDNKTNGSGDSTGKNDDKYAQIVEMAGKYAPEVPAEKREELTKQLVKLQKDEEMEEEVENFVKALLKQYAPDLLEDEEKVDVSNLNLSKLDTLPLRLVWWWVSTWADPNGDSLREDGHANGANGTQKDEFTEDSVDDDRKISMVHRGKKRPGTLE</sequence>
<comment type="caution">
    <text evidence="2">The sequence shown here is derived from an EMBL/GenBank/DDBJ whole genome shotgun (WGS) entry which is preliminary data.</text>
</comment>
<evidence type="ECO:0000313" key="2">
    <source>
        <dbReference type="EMBL" id="GAU92721.1"/>
    </source>
</evidence>
<evidence type="ECO:0000256" key="1">
    <source>
        <dbReference type="SAM" id="MobiDB-lite"/>
    </source>
</evidence>
<evidence type="ECO:0000313" key="3">
    <source>
        <dbReference type="Proteomes" id="UP000186922"/>
    </source>
</evidence>
<feature type="compositionally biased region" description="Basic residues" evidence="1">
    <location>
        <begin position="331"/>
        <end position="344"/>
    </location>
</feature>